<evidence type="ECO:0000256" key="5">
    <source>
        <dbReference type="ARBA" id="ARBA00023136"/>
    </source>
</evidence>
<keyword evidence="2" id="KW-1003">Cell membrane</keyword>
<gene>
    <name evidence="7" type="ORF">N180_14925</name>
</gene>
<evidence type="ECO:0000313" key="8">
    <source>
        <dbReference type="Proteomes" id="UP000028007"/>
    </source>
</evidence>
<evidence type="ECO:0000256" key="1">
    <source>
        <dbReference type="ARBA" id="ARBA00004651"/>
    </source>
</evidence>
<dbReference type="eggNOG" id="COG0392">
    <property type="taxonomic scope" value="Bacteria"/>
</dbReference>
<feature type="transmembrane region" description="Helical" evidence="6">
    <location>
        <begin position="152"/>
        <end position="174"/>
    </location>
</feature>
<reference evidence="7 8" key="1">
    <citation type="journal article" date="1992" name="Int. J. Syst. Bacteriol.">
        <title>Sphingobacterium antarcticus sp. nov. a Psychrotrophic Bacterium from the Soils of Schirmacher Oasis, Antarctica.</title>
        <authorList>
            <person name="Shivaji S."/>
            <person name="Ray M.K."/>
            <person name="Rao N.S."/>
            <person name="Saiserr L."/>
            <person name="Jagannadham M.V."/>
            <person name="Kumar G.S."/>
            <person name="Reddy G."/>
            <person name="Bhargava P.M."/>
        </authorList>
    </citation>
    <scope>NUCLEOTIDE SEQUENCE [LARGE SCALE GENOMIC DNA]</scope>
    <source>
        <strain evidence="7 8">4BY</strain>
    </source>
</reference>
<accession>A0A081PBB4</accession>
<evidence type="ECO:0000313" key="7">
    <source>
        <dbReference type="EMBL" id="KEQ27987.1"/>
    </source>
</evidence>
<proteinExistence type="predicted"/>
<sequence length="336" mass="38162">MNSKLYKLIFMILGIFTLGYMIYKLGLAEIVSDIEKTGFWFFPIIGSWLLIYILNAMAFRQIIQEPALPHSNLPFLTVLRLTVTGYAINYITPFVALGGEPYRIMELKKTLGIHKATSSVLLYGMMHVFSHIIFWLLSIFLILAVVPLDNTLLAGCIIAFFIGLGITFWFLSIYKKGFTVSTFKMLQKVPFIKHKATKFLEEKSESLHEVDDQIRILYAERKSRFLKSLLYEILARVITCAEIYFTAIAIGLNMSIMEALIISSASSLFANIIFFFPMQLGVREGGLALALRSVGLPAEAGIFIGIIMRIREIVWIMIGFIWIRLARQKGVDSKLQ</sequence>
<feature type="transmembrane region" description="Helical" evidence="6">
    <location>
        <begin position="78"/>
        <end position="99"/>
    </location>
</feature>
<keyword evidence="8" id="KW-1185">Reference proteome</keyword>
<protein>
    <submittedName>
        <fullName evidence="7">Uncharacterized protein</fullName>
    </submittedName>
</protein>
<feature type="transmembrane region" description="Helical" evidence="6">
    <location>
        <begin position="6"/>
        <end position="27"/>
    </location>
</feature>
<comment type="subcellular location">
    <subcellularLocation>
        <location evidence="1">Cell membrane</location>
        <topology evidence="1">Multi-pass membrane protein</topology>
    </subcellularLocation>
</comment>
<dbReference type="AlphaFoldDB" id="A0A081PBB4"/>
<dbReference type="OrthoDB" id="9774820at2"/>
<feature type="transmembrane region" description="Helical" evidence="6">
    <location>
        <begin position="39"/>
        <end position="58"/>
    </location>
</feature>
<evidence type="ECO:0000256" key="4">
    <source>
        <dbReference type="ARBA" id="ARBA00022989"/>
    </source>
</evidence>
<keyword evidence="4 6" id="KW-1133">Transmembrane helix</keyword>
<feature type="transmembrane region" description="Helical" evidence="6">
    <location>
        <begin position="120"/>
        <end position="146"/>
    </location>
</feature>
<evidence type="ECO:0000256" key="2">
    <source>
        <dbReference type="ARBA" id="ARBA00022475"/>
    </source>
</evidence>
<feature type="transmembrane region" description="Helical" evidence="6">
    <location>
        <begin position="259"/>
        <end position="280"/>
    </location>
</feature>
<dbReference type="Pfam" id="PF03706">
    <property type="entry name" value="LPG_synthase_TM"/>
    <property type="match status" value="1"/>
</dbReference>
<dbReference type="PANTHER" id="PTHR39087:SF2">
    <property type="entry name" value="UPF0104 MEMBRANE PROTEIN MJ1595"/>
    <property type="match status" value="1"/>
</dbReference>
<dbReference type="RefSeq" id="WP_037445269.1">
    <property type="nucleotide sequence ID" value="NZ_JNFF01000122.1"/>
</dbReference>
<evidence type="ECO:0000256" key="3">
    <source>
        <dbReference type="ARBA" id="ARBA00022692"/>
    </source>
</evidence>
<name>A0A081PBB4_9SPHI</name>
<dbReference type="EMBL" id="JNFF01000122">
    <property type="protein sequence ID" value="KEQ27987.1"/>
    <property type="molecule type" value="Genomic_DNA"/>
</dbReference>
<dbReference type="GO" id="GO:0005886">
    <property type="term" value="C:plasma membrane"/>
    <property type="evidence" value="ECO:0007669"/>
    <property type="project" value="UniProtKB-SubCell"/>
</dbReference>
<dbReference type="PANTHER" id="PTHR39087">
    <property type="entry name" value="UPF0104 MEMBRANE PROTEIN MJ1595"/>
    <property type="match status" value="1"/>
</dbReference>
<comment type="caution">
    <text evidence="7">The sequence shown here is derived from an EMBL/GenBank/DDBJ whole genome shotgun (WGS) entry which is preliminary data.</text>
</comment>
<feature type="transmembrane region" description="Helical" evidence="6">
    <location>
        <begin position="300"/>
        <end position="323"/>
    </location>
</feature>
<dbReference type="Proteomes" id="UP000028007">
    <property type="component" value="Unassembled WGS sequence"/>
</dbReference>
<evidence type="ECO:0000256" key="6">
    <source>
        <dbReference type="SAM" id="Phobius"/>
    </source>
</evidence>
<organism evidence="7 8">
    <name type="scientific">Pedobacter antarcticus 4BY</name>
    <dbReference type="NCBI Taxonomy" id="1358423"/>
    <lineage>
        <taxon>Bacteria</taxon>
        <taxon>Pseudomonadati</taxon>
        <taxon>Bacteroidota</taxon>
        <taxon>Sphingobacteriia</taxon>
        <taxon>Sphingobacteriales</taxon>
        <taxon>Sphingobacteriaceae</taxon>
        <taxon>Pedobacter</taxon>
    </lineage>
</organism>
<keyword evidence="5 6" id="KW-0472">Membrane</keyword>
<dbReference type="InterPro" id="IPR022791">
    <property type="entry name" value="L-PG_synthase/AglD"/>
</dbReference>
<keyword evidence="3 6" id="KW-0812">Transmembrane</keyword>